<keyword evidence="1" id="KW-1133">Transmembrane helix</keyword>
<keyword evidence="1" id="KW-0812">Transmembrane</keyword>
<proteinExistence type="predicted"/>
<gene>
    <name evidence="2" type="ORF">JJQ60_07375</name>
</gene>
<evidence type="ECO:0000313" key="2">
    <source>
        <dbReference type="EMBL" id="MBL0683332.1"/>
    </source>
</evidence>
<keyword evidence="3" id="KW-1185">Reference proteome</keyword>
<evidence type="ECO:0000313" key="3">
    <source>
        <dbReference type="Proteomes" id="UP000651057"/>
    </source>
</evidence>
<dbReference type="AlphaFoldDB" id="A0A936ZS68"/>
<evidence type="ECO:0000256" key="1">
    <source>
        <dbReference type="SAM" id="Phobius"/>
    </source>
</evidence>
<keyword evidence="1" id="KW-0472">Membrane</keyword>
<organism evidence="2 3">
    <name type="scientific">Aquimarina mytili</name>
    <dbReference type="NCBI Taxonomy" id="874423"/>
    <lineage>
        <taxon>Bacteria</taxon>
        <taxon>Pseudomonadati</taxon>
        <taxon>Bacteroidota</taxon>
        <taxon>Flavobacteriia</taxon>
        <taxon>Flavobacteriales</taxon>
        <taxon>Flavobacteriaceae</taxon>
        <taxon>Aquimarina</taxon>
    </lineage>
</organism>
<feature type="transmembrane region" description="Helical" evidence="1">
    <location>
        <begin position="94"/>
        <end position="117"/>
    </location>
</feature>
<name>A0A936ZS68_9FLAO</name>
<sequence>MNETTIPNDLDETSPRRRALLPIWIKIFLWIFMIFGFIAPIGLLFGFLGMGFNLSLYGLETTNALSVVGLLITLLFAIKGVVSFGLWTEKDWAVQLAIIDASFGIIVCLFVLIFPLLVDNNDIGFSIRLELVVLVPYLQKMMNIKEDWSDRVANN</sequence>
<feature type="transmembrane region" description="Helical" evidence="1">
    <location>
        <begin position="64"/>
        <end position="87"/>
    </location>
</feature>
<accession>A0A936ZS68</accession>
<protein>
    <submittedName>
        <fullName evidence="2">Uncharacterized protein</fullName>
    </submittedName>
</protein>
<feature type="transmembrane region" description="Helical" evidence="1">
    <location>
        <begin position="27"/>
        <end position="52"/>
    </location>
</feature>
<reference evidence="2" key="1">
    <citation type="submission" date="2021-01" db="EMBL/GenBank/DDBJ databases">
        <authorList>
            <person name="Zhong Y.L."/>
        </authorList>
    </citation>
    <scope>NUCLEOTIDE SEQUENCE</scope>
    <source>
        <strain evidence="2">KCTC 23302</strain>
    </source>
</reference>
<comment type="caution">
    <text evidence="2">The sequence shown here is derived from an EMBL/GenBank/DDBJ whole genome shotgun (WGS) entry which is preliminary data.</text>
</comment>
<dbReference type="RefSeq" id="WP_201918252.1">
    <property type="nucleotide sequence ID" value="NZ_BAABAX010000008.1"/>
</dbReference>
<dbReference type="EMBL" id="JAERQJ010000003">
    <property type="protein sequence ID" value="MBL0683332.1"/>
    <property type="molecule type" value="Genomic_DNA"/>
</dbReference>
<dbReference type="Proteomes" id="UP000651057">
    <property type="component" value="Unassembled WGS sequence"/>
</dbReference>